<evidence type="ECO:0000313" key="1">
    <source>
        <dbReference type="EMBL" id="CAD0113317.1"/>
    </source>
</evidence>
<reference evidence="1" key="1">
    <citation type="submission" date="2020-06" db="EMBL/GenBank/DDBJ databases">
        <authorList>
            <person name="Onetto C."/>
        </authorList>
    </citation>
    <scope>NUCLEOTIDE SEQUENCE</scope>
</reference>
<dbReference type="OrthoDB" id="5365129at2759"/>
<evidence type="ECO:0000313" key="2">
    <source>
        <dbReference type="Proteomes" id="UP000745764"/>
    </source>
</evidence>
<accession>A0A9N8KJX5</accession>
<protein>
    <submittedName>
        <fullName evidence="1">Uncharacterized protein</fullName>
    </submittedName>
</protein>
<organism evidence="1 2">
    <name type="scientific">Aureobasidium uvarum</name>
    <dbReference type="NCBI Taxonomy" id="2773716"/>
    <lineage>
        <taxon>Eukaryota</taxon>
        <taxon>Fungi</taxon>
        <taxon>Dikarya</taxon>
        <taxon>Ascomycota</taxon>
        <taxon>Pezizomycotina</taxon>
        <taxon>Dothideomycetes</taxon>
        <taxon>Dothideomycetidae</taxon>
        <taxon>Dothideales</taxon>
        <taxon>Saccotheciaceae</taxon>
        <taxon>Aureobasidium</taxon>
    </lineage>
</organism>
<proteinExistence type="predicted"/>
<comment type="caution">
    <text evidence="1">The sequence shown here is derived from an EMBL/GenBank/DDBJ whole genome shotgun (WGS) entry which is preliminary data.</text>
</comment>
<dbReference type="AlphaFoldDB" id="A0A9N8KJX5"/>
<gene>
    <name evidence="1" type="ORF">AWRI4620_LOCUS7572</name>
</gene>
<keyword evidence="2" id="KW-1185">Reference proteome</keyword>
<dbReference type="Proteomes" id="UP000745764">
    <property type="component" value="Unassembled WGS sequence"/>
</dbReference>
<dbReference type="EMBL" id="CAINUL010000016">
    <property type="protein sequence ID" value="CAD0113317.1"/>
    <property type="molecule type" value="Genomic_DNA"/>
</dbReference>
<name>A0A9N8KJX5_9PEZI</name>
<sequence>MAGALFMDAIGLFGTGLGIIQFGLDNFAAKPKDPQGTIVGIKAGAGEGASNTLGGKISKVYAYDHQNVQIGTAGKQTMAGNGDYLTFTVDQDVPGAQGQFIGIQNGNDATCVAWITVQMHDNSLNGVWTGDIGRACGQTWFESQEVAGKLEDGSLYHPSCTWLDGNHDNGIPSASLKFATYAYGNELSHLTLNDACASTMFAADETEITDAPFNPGKAKRDNASPRPCLPWMEQKLIVSNIATHSATNLCNSNTSWGPDFASPVEGKLCDMSTKTLYTLCSMEDVDGCVDIATNPVNGTTQQRTVATRKLSVAKRTVNSPIRSYEETDVWGDDQ</sequence>